<evidence type="ECO:0000256" key="1">
    <source>
        <dbReference type="SAM" id="MobiDB-lite"/>
    </source>
</evidence>
<evidence type="ECO:0000313" key="3">
    <source>
        <dbReference type="Proteomes" id="UP001385951"/>
    </source>
</evidence>
<gene>
    <name evidence="2" type="ORF">QCA50_017001</name>
</gene>
<feature type="region of interest" description="Disordered" evidence="1">
    <location>
        <begin position="1"/>
        <end position="28"/>
    </location>
</feature>
<comment type="caution">
    <text evidence="2">The sequence shown here is derived from an EMBL/GenBank/DDBJ whole genome shotgun (WGS) entry which is preliminary data.</text>
</comment>
<sequence>MAKKRKSQLPPLPSSGSPTKRSRVAALPTTLSNAVVIEDVRRKPKRSTAPVGRMYTHVPAEAAYRRPTRWIPISQPAGNLFPVPPVANTSSVHEHDDDPFAGVVIEHEVMPEHTRKVRITTLSFFSLI</sequence>
<keyword evidence="3" id="KW-1185">Reference proteome</keyword>
<dbReference type="Proteomes" id="UP001385951">
    <property type="component" value="Unassembled WGS sequence"/>
</dbReference>
<name>A0AAW0FEQ6_9APHY</name>
<proteinExistence type="predicted"/>
<reference evidence="2 3" key="1">
    <citation type="submission" date="2022-09" db="EMBL/GenBank/DDBJ databases">
        <authorList>
            <person name="Palmer J.M."/>
        </authorList>
    </citation>
    <scope>NUCLEOTIDE SEQUENCE [LARGE SCALE GENOMIC DNA]</scope>
    <source>
        <strain evidence="2 3">DSM 7382</strain>
    </source>
</reference>
<protein>
    <submittedName>
        <fullName evidence="2">Uncharacterized protein</fullName>
    </submittedName>
</protein>
<dbReference type="EMBL" id="JASBNA010000053">
    <property type="protein sequence ID" value="KAK7680055.1"/>
    <property type="molecule type" value="Genomic_DNA"/>
</dbReference>
<accession>A0AAW0FEQ6</accession>
<organism evidence="2 3">
    <name type="scientific">Cerrena zonata</name>
    <dbReference type="NCBI Taxonomy" id="2478898"/>
    <lineage>
        <taxon>Eukaryota</taxon>
        <taxon>Fungi</taxon>
        <taxon>Dikarya</taxon>
        <taxon>Basidiomycota</taxon>
        <taxon>Agaricomycotina</taxon>
        <taxon>Agaricomycetes</taxon>
        <taxon>Polyporales</taxon>
        <taxon>Cerrenaceae</taxon>
        <taxon>Cerrena</taxon>
    </lineage>
</organism>
<evidence type="ECO:0000313" key="2">
    <source>
        <dbReference type="EMBL" id="KAK7680055.1"/>
    </source>
</evidence>
<dbReference type="AlphaFoldDB" id="A0AAW0FEQ6"/>